<comment type="caution">
    <text evidence="1">The sequence shown here is derived from an EMBL/GenBank/DDBJ whole genome shotgun (WGS) entry which is preliminary data.</text>
</comment>
<keyword evidence="2" id="KW-1185">Reference proteome</keyword>
<reference evidence="1" key="1">
    <citation type="submission" date="2021-06" db="EMBL/GenBank/DDBJ databases">
        <title>44 bacteria genomes isolated from Dapeng, Shenzhen.</title>
        <authorList>
            <person name="Zheng W."/>
            <person name="Yu S."/>
            <person name="Huang Y."/>
        </authorList>
    </citation>
    <scope>NUCLEOTIDE SEQUENCE</scope>
    <source>
        <strain evidence="1">DP5N28-2</strain>
    </source>
</reference>
<gene>
    <name evidence="1" type="ORF">KUV50_12675</name>
</gene>
<dbReference type="AlphaFoldDB" id="A0A953HWC0"/>
<name>A0A953HWC0_9BACT</name>
<evidence type="ECO:0000313" key="2">
    <source>
        <dbReference type="Proteomes" id="UP000753961"/>
    </source>
</evidence>
<proteinExistence type="predicted"/>
<dbReference type="Proteomes" id="UP000753961">
    <property type="component" value="Unassembled WGS sequence"/>
</dbReference>
<accession>A0A953HWC0</accession>
<sequence>MKIKIGPESTIKDVQTAFSEVYPYLRVDFYKTHHKTQELFEDKDMIAPTKLFGLVSKSITPKTIDISPNRKVSDLEKTIYKKLGIAMQVSRRSGDLWLQTSKTDDWTLAKQNQSGQAMIPQSATTPS</sequence>
<dbReference type="EMBL" id="JAHVHU010000011">
    <property type="protein sequence ID" value="MBY5958998.1"/>
    <property type="molecule type" value="Genomic_DNA"/>
</dbReference>
<dbReference type="RefSeq" id="WP_222580535.1">
    <property type="nucleotide sequence ID" value="NZ_JAHVHU010000011.1"/>
</dbReference>
<evidence type="ECO:0000313" key="1">
    <source>
        <dbReference type="EMBL" id="MBY5958998.1"/>
    </source>
</evidence>
<organism evidence="1 2">
    <name type="scientific">Membranihabitans marinus</name>
    <dbReference type="NCBI Taxonomy" id="1227546"/>
    <lineage>
        <taxon>Bacteria</taxon>
        <taxon>Pseudomonadati</taxon>
        <taxon>Bacteroidota</taxon>
        <taxon>Saprospiria</taxon>
        <taxon>Saprospirales</taxon>
        <taxon>Saprospiraceae</taxon>
        <taxon>Membranihabitans</taxon>
    </lineage>
</organism>
<protein>
    <submittedName>
        <fullName evidence="1">Uncharacterized protein</fullName>
    </submittedName>
</protein>